<protein>
    <recommendedName>
        <fullName evidence="10">Tripartite ATP-independent periplasmic transporters DctQ component domain-containing protein</fullName>
    </recommendedName>
</protein>
<accession>A8S1P3</accession>
<dbReference type="InterPro" id="IPR055348">
    <property type="entry name" value="DctQ"/>
</dbReference>
<dbReference type="Pfam" id="PF04290">
    <property type="entry name" value="DctQ"/>
    <property type="match status" value="1"/>
</dbReference>
<keyword evidence="3" id="KW-1003">Cell membrane</keyword>
<sequence length="165" mass="18890">MQSKKGESKMMKILNRFLETVLAILVALMVVGCFWQVITRFLLHNPSKYTEELLRYMLIWLTMLGVPYAYGKESHLSINLITRTFKPKNLTRTKIGIEFLVLFISVFVMIAGGVMVTLNSAGQISPAMELPMQVYYICVPISGVLMVLYCLQRLITFAKELKEEK</sequence>
<evidence type="ECO:0000256" key="9">
    <source>
        <dbReference type="SAM" id="Phobius"/>
    </source>
</evidence>
<keyword evidence="4" id="KW-0997">Cell inner membrane</keyword>
<feature type="transmembrane region" description="Helical" evidence="9">
    <location>
        <begin position="53"/>
        <end position="70"/>
    </location>
</feature>
<evidence type="ECO:0000256" key="3">
    <source>
        <dbReference type="ARBA" id="ARBA00022475"/>
    </source>
</evidence>
<dbReference type="GO" id="GO:0015740">
    <property type="term" value="P:C4-dicarboxylate transport"/>
    <property type="evidence" value="ECO:0007669"/>
    <property type="project" value="TreeGrafter"/>
</dbReference>
<dbReference type="PANTHER" id="PTHR35011">
    <property type="entry name" value="2,3-DIKETO-L-GULONATE TRAP TRANSPORTER SMALL PERMEASE PROTEIN YIAM"/>
    <property type="match status" value="1"/>
</dbReference>
<evidence type="ECO:0000256" key="2">
    <source>
        <dbReference type="ARBA" id="ARBA00022448"/>
    </source>
</evidence>
<evidence type="ECO:0000259" key="10">
    <source>
        <dbReference type="Pfam" id="PF04290"/>
    </source>
</evidence>
<dbReference type="PANTHER" id="PTHR35011:SF2">
    <property type="entry name" value="2,3-DIKETO-L-GULONATE TRAP TRANSPORTER SMALL PERMEASE PROTEIN YIAM"/>
    <property type="match status" value="1"/>
</dbReference>
<reference evidence="11 12" key="2">
    <citation type="submission" date="2007-09" db="EMBL/GenBank/DDBJ databases">
        <title>Draft genome sequence of Clostridium bolteae (ATCC BAA-613).</title>
        <authorList>
            <person name="Sudarsanam P."/>
            <person name="Ley R."/>
            <person name="Guruge J."/>
            <person name="Turnbaugh P.J."/>
            <person name="Mahowald M."/>
            <person name="Liep D."/>
            <person name="Gordon J."/>
        </authorList>
    </citation>
    <scope>NUCLEOTIDE SEQUENCE [LARGE SCALE GENOMIC DNA]</scope>
    <source>
        <strain evidence="12">ATCC BAA-613 / DSM 15670 / CCUG 46953 / JCM 12243 / WAL 16351</strain>
    </source>
</reference>
<reference evidence="11 12" key="1">
    <citation type="submission" date="2007-08" db="EMBL/GenBank/DDBJ databases">
        <authorList>
            <person name="Fulton L."/>
            <person name="Clifton S."/>
            <person name="Fulton B."/>
            <person name="Xu J."/>
            <person name="Minx P."/>
            <person name="Pepin K.H."/>
            <person name="Johnson M."/>
            <person name="Thiruvilangam P."/>
            <person name="Bhonagiri V."/>
            <person name="Nash W.E."/>
            <person name="Mardis E.R."/>
            <person name="Wilson R.K."/>
        </authorList>
    </citation>
    <scope>NUCLEOTIDE SEQUENCE [LARGE SCALE GENOMIC DNA]</scope>
    <source>
        <strain evidence="12">ATCC BAA-613 / DSM 15670 / CCUG 46953 / JCM 12243 / WAL 16351</strain>
    </source>
</reference>
<keyword evidence="6 9" id="KW-1133">Transmembrane helix</keyword>
<dbReference type="GO" id="GO:0022857">
    <property type="term" value="F:transmembrane transporter activity"/>
    <property type="evidence" value="ECO:0007669"/>
    <property type="project" value="TreeGrafter"/>
</dbReference>
<evidence type="ECO:0000313" key="12">
    <source>
        <dbReference type="Proteomes" id="UP000005396"/>
    </source>
</evidence>
<evidence type="ECO:0000313" key="11">
    <source>
        <dbReference type="EMBL" id="EDP13554.1"/>
    </source>
</evidence>
<evidence type="ECO:0000256" key="4">
    <source>
        <dbReference type="ARBA" id="ARBA00022519"/>
    </source>
</evidence>
<keyword evidence="7 9" id="KW-0472">Membrane</keyword>
<name>A8S1P3_ENTBW</name>
<dbReference type="EMBL" id="ABCC02000047">
    <property type="protein sequence ID" value="EDP13554.1"/>
    <property type="molecule type" value="Genomic_DNA"/>
</dbReference>
<dbReference type="InterPro" id="IPR007387">
    <property type="entry name" value="TRAP_DctQ"/>
</dbReference>
<feature type="domain" description="Tripartite ATP-independent periplasmic transporters DctQ component" evidence="10">
    <location>
        <begin position="29"/>
        <end position="157"/>
    </location>
</feature>
<evidence type="ECO:0000256" key="8">
    <source>
        <dbReference type="ARBA" id="ARBA00038436"/>
    </source>
</evidence>
<dbReference type="Proteomes" id="UP000005396">
    <property type="component" value="Unassembled WGS sequence"/>
</dbReference>
<keyword evidence="2" id="KW-0813">Transport</keyword>
<dbReference type="GO" id="GO:0005886">
    <property type="term" value="C:plasma membrane"/>
    <property type="evidence" value="ECO:0007669"/>
    <property type="project" value="UniProtKB-SubCell"/>
</dbReference>
<keyword evidence="5 9" id="KW-0812">Transmembrane</keyword>
<dbReference type="eggNOG" id="COG3090">
    <property type="taxonomic scope" value="Bacteria"/>
</dbReference>
<evidence type="ECO:0000256" key="6">
    <source>
        <dbReference type="ARBA" id="ARBA00022989"/>
    </source>
</evidence>
<evidence type="ECO:0000256" key="1">
    <source>
        <dbReference type="ARBA" id="ARBA00004429"/>
    </source>
</evidence>
<comment type="similarity">
    <text evidence="8">Belongs to the TRAP transporter small permease family.</text>
</comment>
<evidence type="ECO:0000256" key="5">
    <source>
        <dbReference type="ARBA" id="ARBA00022692"/>
    </source>
</evidence>
<proteinExistence type="inferred from homology"/>
<feature type="transmembrane region" description="Helical" evidence="9">
    <location>
        <begin position="95"/>
        <end position="114"/>
    </location>
</feature>
<comment type="caution">
    <text evidence="11">The sequence shown here is derived from an EMBL/GenBank/DDBJ whole genome shotgun (WGS) entry which is preliminary data.</text>
</comment>
<gene>
    <name evidence="11" type="ORF">CLOBOL_06119</name>
</gene>
<dbReference type="HOGENOM" id="CLU_086356_9_2_9"/>
<organism evidence="11 12">
    <name type="scientific">Enterocloster bolteae (strain ATCC BAA-613 / DSM 15670 / CCUG 46953 / JCM 12243 / WAL 16351)</name>
    <name type="common">Clostridium bolteae</name>
    <dbReference type="NCBI Taxonomy" id="411902"/>
    <lineage>
        <taxon>Bacteria</taxon>
        <taxon>Bacillati</taxon>
        <taxon>Bacillota</taxon>
        <taxon>Clostridia</taxon>
        <taxon>Lachnospirales</taxon>
        <taxon>Lachnospiraceae</taxon>
        <taxon>Enterocloster</taxon>
    </lineage>
</organism>
<feature type="transmembrane region" description="Helical" evidence="9">
    <location>
        <begin position="134"/>
        <end position="155"/>
    </location>
</feature>
<dbReference type="PROSITE" id="PS51257">
    <property type="entry name" value="PROKAR_LIPOPROTEIN"/>
    <property type="match status" value="1"/>
</dbReference>
<evidence type="ECO:0000256" key="7">
    <source>
        <dbReference type="ARBA" id="ARBA00023136"/>
    </source>
</evidence>
<dbReference type="PaxDb" id="411902-CLOBOL_06119"/>
<comment type="subcellular location">
    <subcellularLocation>
        <location evidence="1">Cell inner membrane</location>
        <topology evidence="1">Multi-pass membrane protein</topology>
    </subcellularLocation>
</comment>
<feature type="transmembrane region" description="Helical" evidence="9">
    <location>
        <begin position="21"/>
        <end position="41"/>
    </location>
</feature>
<dbReference type="AlphaFoldDB" id="A8S1P3"/>